<dbReference type="GO" id="GO:0003887">
    <property type="term" value="F:DNA-directed DNA polymerase activity"/>
    <property type="evidence" value="ECO:0007669"/>
    <property type="project" value="UniProtKB-KW"/>
</dbReference>
<proteinExistence type="inferred from homology"/>
<dbReference type="PANTHER" id="PTHR10322:SF23">
    <property type="entry name" value="DNA POLYMERASE DELTA CATALYTIC SUBUNIT"/>
    <property type="match status" value="1"/>
</dbReference>
<organism evidence="10 11">
    <name type="scientific">Vibrio ishigakensis</name>
    <dbReference type="NCBI Taxonomy" id="1481914"/>
    <lineage>
        <taxon>Bacteria</taxon>
        <taxon>Pseudomonadati</taxon>
        <taxon>Pseudomonadota</taxon>
        <taxon>Gammaproteobacteria</taxon>
        <taxon>Vibrionales</taxon>
        <taxon>Vibrionaceae</taxon>
        <taxon>Vibrio</taxon>
    </lineage>
</organism>
<protein>
    <recommendedName>
        <fullName evidence="2">DNA-directed DNA polymerase</fullName>
        <ecNumber evidence="2">2.7.7.7</ecNumber>
    </recommendedName>
</protein>
<dbReference type="SUPFAM" id="SSF53098">
    <property type="entry name" value="Ribonuclease H-like"/>
    <property type="match status" value="1"/>
</dbReference>
<comment type="catalytic activity">
    <reaction evidence="7">
        <text>DNA(n) + a 2'-deoxyribonucleoside 5'-triphosphate = DNA(n+1) + diphosphate</text>
        <dbReference type="Rhea" id="RHEA:22508"/>
        <dbReference type="Rhea" id="RHEA-COMP:17339"/>
        <dbReference type="Rhea" id="RHEA-COMP:17340"/>
        <dbReference type="ChEBI" id="CHEBI:33019"/>
        <dbReference type="ChEBI" id="CHEBI:61560"/>
        <dbReference type="ChEBI" id="CHEBI:173112"/>
        <dbReference type="EC" id="2.7.7.7"/>
    </reaction>
</comment>
<evidence type="ECO:0000313" key="11">
    <source>
        <dbReference type="Proteomes" id="UP000031671"/>
    </source>
</evidence>
<dbReference type="Pfam" id="PF00136">
    <property type="entry name" value="DNA_pol_B"/>
    <property type="match status" value="1"/>
</dbReference>
<evidence type="ECO:0000256" key="7">
    <source>
        <dbReference type="ARBA" id="ARBA00049244"/>
    </source>
</evidence>
<dbReference type="SUPFAM" id="SSF56672">
    <property type="entry name" value="DNA/RNA polymerases"/>
    <property type="match status" value="1"/>
</dbReference>
<dbReference type="InterPro" id="IPR006133">
    <property type="entry name" value="DNA-dir_DNA_pol_B_exonuc"/>
</dbReference>
<dbReference type="Gene3D" id="3.30.70.2250">
    <property type="match status" value="1"/>
</dbReference>
<evidence type="ECO:0000256" key="6">
    <source>
        <dbReference type="ARBA" id="ARBA00023125"/>
    </source>
</evidence>
<accession>A0A0B8NZD6</accession>
<evidence type="ECO:0000256" key="4">
    <source>
        <dbReference type="ARBA" id="ARBA00022695"/>
    </source>
</evidence>
<keyword evidence="4 10" id="KW-0548">Nucleotidyltransferase</keyword>
<dbReference type="Pfam" id="PF21474">
    <property type="entry name" value="DNApolII_N"/>
    <property type="match status" value="1"/>
</dbReference>
<dbReference type="AlphaFoldDB" id="A0A0B8NZD6"/>
<keyword evidence="3 10" id="KW-0808">Transferase</keyword>
<dbReference type="GO" id="GO:0003677">
    <property type="term" value="F:DNA binding"/>
    <property type="evidence" value="ECO:0007669"/>
    <property type="project" value="UniProtKB-KW"/>
</dbReference>
<evidence type="ECO:0000256" key="1">
    <source>
        <dbReference type="ARBA" id="ARBA00005755"/>
    </source>
</evidence>
<evidence type="ECO:0000313" key="10">
    <source>
        <dbReference type="EMBL" id="GAM59326.1"/>
    </source>
</evidence>
<dbReference type="CDD" id="cd05784">
    <property type="entry name" value="DNA_polB_II_exo"/>
    <property type="match status" value="1"/>
</dbReference>
<evidence type="ECO:0000256" key="3">
    <source>
        <dbReference type="ARBA" id="ARBA00022679"/>
    </source>
</evidence>
<dbReference type="InterPro" id="IPR050240">
    <property type="entry name" value="DNA_pol_type-B"/>
</dbReference>
<dbReference type="Proteomes" id="UP000031671">
    <property type="component" value="Unassembled WGS sequence"/>
</dbReference>
<comment type="similarity">
    <text evidence="1">Belongs to the DNA polymerase type-B family.</text>
</comment>
<dbReference type="GO" id="GO:0009432">
    <property type="term" value="P:SOS response"/>
    <property type="evidence" value="ECO:0007669"/>
    <property type="project" value="TreeGrafter"/>
</dbReference>
<keyword evidence="6" id="KW-0238">DNA-binding</keyword>
<reference evidence="10 11" key="2">
    <citation type="submission" date="2015-01" db="EMBL/GenBank/DDBJ databases">
        <authorList>
            <consortium name="NBRP consortium"/>
            <person name="Sawabe T."/>
            <person name="Meirelles P."/>
            <person name="Feng G."/>
            <person name="Sayaka M."/>
            <person name="Hattori M."/>
            <person name="Ohkuma M."/>
        </authorList>
    </citation>
    <scope>NUCLEOTIDE SEQUENCE [LARGE SCALE GENOMIC DNA]</scope>
    <source>
        <strain evidence="11">JCM 19231</strain>
    </source>
</reference>
<dbReference type="GO" id="GO:0008296">
    <property type="term" value="F:3'-5'-DNA exonuclease activity"/>
    <property type="evidence" value="ECO:0007669"/>
    <property type="project" value="TreeGrafter"/>
</dbReference>
<dbReference type="EMBL" id="BBRZ01000141">
    <property type="protein sequence ID" value="GAM59326.1"/>
    <property type="molecule type" value="Genomic_DNA"/>
</dbReference>
<dbReference type="InterPro" id="IPR006172">
    <property type="entry name" value="DNA-dir_DNA_pol_B"/>
</dbReference>
<dbReference type="Gene3D" id="3.90.1600.10">
    <property type="entry name" value="Palm domain of DNA polymerase"/>
    <property type="match status" value="1"/>
</dbReference>
<feature type="domain" description="DNA-directed DNA polymerase family B multifunctional" evidence="8">
    <location>
        <begin position="378"/>
        <end position="429"/>
    </location>
</feature>
<dbReference type="Pfam" id="PF03104">
    <property type="entry name" value="DNA_pol_B_exo1"/>
    <property type="match status" value="1"/>
</dbReference>
<dbReference type="SMART" id="SM00486">
    <property type="entry name" value="POLBc"/>
    <property type="match status" value="1"/>
</dbReference>
<keyword evidence="11" id="KW-1185">Reference proteome</keyword>
<dbReference type="InterPro" id="IPR012337">
    <property type="entry name" value="RNaseH-like_sf"/>
</dbReference>
<dbReference type="InterPro" id="IPR023211">
    <property type="entry name" value="DNA_pol_palm_dom_sf"/>
</dbReference>
<dbReference type="NCBIfam" id="NF004421">
    <property type="entry name" value="PRK05762.1-2"/>
    <property type="match status" value="1"/>
</dbReference>
<dbReference type="GO" id="GO:0000166">
    <property type="term" value="F:nucleotide binding"/>
    <property type="evidence" value="ECO:0007669"/>
    <property type="project" value="InterPro"/>
</dbReference>
<name>A0A0B8NZD6_9VIBR</name>
<sequence length="437" mass="49631">MRSGFILTRQARDIGSTTQIDLWLSTDSGPALVQIPNQESVFFVRSDDHAEVESLAKANQIQCRYRALELKTFQHDKVTACYFKTQREARNFETVLNEHGLKVFESDIRLADRYLMERFIQGQIEVEGTEQAKQGYLQISQAQARKAEHYTPNLCMVSLDLECSAKGVLYSVGLDCPRDQRVIMVGEPQISEGVAIQWVADEKSLLQALVQWFYQFDPDIIIGWNVIGFDMRLLLQRAQAHNIKLPLGRGRQECLYRQTAQNQNGFINVPGRVVIDGIDGLKAATYSFDSWSLENVSRELLHEGKAISNPNDRMDEINHMFHHDKLALAKYNFQDCALVTRIFEHTHLLDYLIERSKLTGLALDRIGGSVAAFSNLYLPRLHRGGYIAPNLEPENWLASPGGFVMDSRPGLYDSVLVLDFKSLYPAIIRSFLIDPMG</sequence>
<evidence type="ECO:0000259" key="8">
    <source>
        <dbReference type="Pfam" id="PF00136"/>
    </source>
</evidence>
<comment type="caution">
    <text evidence="10">The sequence shown here is derived from an EMBL/GenBank/DDBJ whole genome shotgun (WGS) entry which is preliminary data.</text>
</comment>
<dbReference type="EC" id="2.7.7.7" evidence="2"/>
<dbReference type="GO" id="GO:0045004">
    <property type="term" value="P:DNA replication proofreading"/>
    <property type="evidence" value="ECO:0007669"/>
    <property type="project" value="TreeGrafter"/>
</dbReference>
<dbReference type="InterPro" id="IPR036397">
    <property type="entry name" value="RNaseH_sf"/>
</dbReference>
<evidence type="ECO:0000259" key="9">
    <source>
        <dbReference type="Pfam" id="PF03104"/>
    </source>
</evidence>
<dbReference type="InterPro" id="IPR006134">
    <property type="entry name" value="DNA-dir_DNA_pol_B_multi_dom"/>
</dbReference>
<feature type="domain" description="DNA-directed DNA polymerase family B exonuclease" evidence="9">
    <location>
        <begin position="189"/>
        <end position="296"/>
    </location>
</feature>
<evidence type="ECO:0000256" key="5">
    <source>
        <dbReference type="ARBA" id="ARBA00022932"/>
    </source>
</evidence>
<reference evidence="10 11" key="1">
    <citation type="submission" date="2015-01" db="EMBL/GenBank/DDBJ databases">
        <title>Vibrio sp. C1 JCM 19231 whole genome shotgun sequence.</title>
        <authorList>
            <person name="Sawabe T."/>
            <person name="Meirelles P."/>
            <person name="Feng G."/>
            <person name="Sayaka M."/>
            <person name="Hattori M."/>
            <person name="Ohkuma M."/>
        </authorList>
    </citation>
    <scope>NUCLEOTIDE SEQUENCE [LARGE SCALE GENOMIC DNA]</scope>
    <source>
        <strain evidence="11">JCM 19231</strain>
    </source>
</reference>
<evidence type="ECO:0000256" key="2">
    <source>
        <dbReference type="ARBA" id="ARBA00012417"/>
    </source>
</evidence>
<gene>
    <name evidence="10" type="ORF">JCM19231_4223</name>
</gene>
<dbReference type="InterPro" id="IPR043502">
    <property type="entry name" value="DNA/RNA_pol_sf"/>
</dbReference>
<dbReference type="PANTHER" id="PTHR10322">
    <property type="entry name" value="DNA POLYMERASE CATALYTIC SUBUNIT"/>
    <property type="match status" value="1"/>
</dbReference>
<keyword evidence="5" id="KW-0239">DNA-directed DNA polymerase</keyword>
<dbReference type="Gene3D" id="3.30.420.10">
    <property type="entry name" value="Ribonuclease H-like superfamily/Ribonuclease H"/>
    <property type="match status" value="1"/>
</dbReference>